<dbReference type="InterPro" id="IPR003663">
    <property type="entry name" value="Sugar/inositol_transpt"/>
</dbReference>
<dbReference type="AlphaFoldDB" id="A0A9N9TNV3"/>
<keyword evidence="4" id="KW-0762">Sugar transport</keyword>
<dbReference type="Proteomes" id="UP001153712">
    <property type="component" value="Chromosome 2"/>
</dbReference>
<accession>A0A9N9TNV3</accession>
<feature type="transmembrane region" description="Helical" evidence="9">
    <location>
        <begin position="199"/>
        <end position="226"/>
    </location>
</feature>
<keyword evidence="7 9" id="KW-0472">Membrane</keyword>
<keyword evidence="5 9" id="KW-0812">Transmembrane</keyword>
<dbReference type="PROSITE" id="PS50850">
    <property type="entry name" value="MFS"/>
    <property type="match status" value="1"/>
</dbReference>
<dbReference type="EMBL" id="OU900095">
    <property type="protein sequence ID" value="CAG9859271.1"/>
    <property type="molecule type" value="Genomic_DNA"/>
</dbReference>
<dbReference type="InterPro" id="IPR036259">
    <property type="entry name" value="MFS_trans_sf"/>
</dbReference>
<evidence type="ECO:0000256" key="5">
    <source>
        <dbReference type="ARBA" id="ARBA00022692"/>
    </source>
</evidence>
<protein>
    <recommendedName>
        <fullName evidence="10">Major facilitator superfamily (MFS) profile domain-containing protein</fullName>
    </recommendedName>
</protein>
<feature type="transmembrane region" description="Helical" evidence="9">
    <location>
        <begin position="321"/>
        <end position="340"/>
    </location>
</feature>
<evidence type="ECO:0000256" key="6">
    <source>
        <dbReference type="ARBA" id="ARBA00022989"/>
    </source>
</evidence>
<evidence type="ECO:0000256" key="1">
    <source>
        <dbReference type="ARBA" id="ARBA00004651"/>
    </source>
</evidence>
<keyword evidence="12" id="KW-1185">Reference proteome</keyword>
<organism evidence="11 12">
    <name type="scientific">Phyllotreta striolata</name>
    <name type="common">Striped flea beetle</name>
    <name type="synonym">Crioceris striolata</name>
    <dbReference type="NCBI Taxonomy" id="444603"/>
    <lineage>
        <taxon>Eukaryota</taxon>
        <taxon>Metazoa</taxon>
        <taxon>Ecdysozoa</taxon>
        <taxon>Arthropoda</taxon>
        <taxon>Hexapoda</taxon>
        <taxon>Insecta</taxon>
        <taxon>Pterygota</taxon>
        <taxon>Neoptera</taxon>
        <taxon>Endopterygota</taxon>
        <taxon>Coleoptera</taxon>
        <taxon>Polyphaga</taxon>
        <taxon>Cucujiformia</taxon>
        <taxon>Chrysomeloidea</taxon>
        <taxon>Chrysomelidae</taxon>
        <taxon>Galerucinae</taxon>
        <taxon>Alticini</taxon>
        <taxon>Phyllotreta</taxon>
    </lineage>
</organism>
<feature type="transmembrane region" description="Helical" evidence="9">
    <location>
        <begin position="413"/>
        <end position="436"/>
    </location>
</feature>
<dbReference type="Pfam" id="PF00083">
    <property type="entry name" value="Sugar_tr"/>
    <property type="match status" value="1"/>
</dbReference>
<dbReference type="OrthoDB" id="6696619at2759"/>
<gene>
    <name evidence="11" type="ORF">PHYEVI_LOCUS5645</name>
</gene>
<feature type="transmembrane region" description="Helical" evidence="9">
    <location>
        <begin position="35"/>
        <end position="57"/>
    </location>
</feature>
<dbReference type="SUPFAM" id="SSF103473">
    <property type="entry name" value="MFS general substrate transporter"/>
    <property type="match status" value="1"/>
</dbReference>
<dbReference type="GO" id="GO:0005886">
    <property type="term" value="C:plasma membrane"/>
    <property type="evidence" value="ECO:0007669"/>
    <property type="project" value="UniProtKB-SubCell"/>
</dbReference>
<feature type="transmembrane region" description="Helical" evidence="9">
    <location>
        <begin position="138"/>
        <end position="160"/>
    </location>
</feature>
<feature type="transmembrane region" description="Helical" evidence="9">
    <location>
        <begin position="375"/>
        <end position="401"/>
    </location>
</feature>
<evidence type="ECO:0000259" key="10">
    <source>
        <dbReference type="PROSITE" id="PS50850"/>
    </source>
</evidence>
<evidence type="ECO:0000313" key="11">
    <source>
        <dbReference type="EMBL" id="CAG9859271.1"/>
    </source>
</evidence>
<feature type="transmembrane region" description="Helical" evidence="9">
    <location>
        <begin position="283"/>
        <end position="309"/>
    </location>
</feature>
<evidence type="ECO:0000256" key="7">
    <source>
        <dbReference type="ARBA" id="ARBA00023136"/>
    </source>
</evidence>
<dbReference type="PANTHER" id="PTHR48021:SF47">
    <property type="entry name" value="GH17672P"/>
    <property type="match status" value="1"/>
</dbReference>
<feature type="transmembrane region" description="Helical" evidence="9">
    <location>
        <begin position="84"/>
        <end position="102"/>
    </location>
</feature>
<evidence type="ECO:0000256" key="3">
    <source>
        <dbReference type="ARBA" id="ARBA00022475"/>
    </source>
</evidence>
<dbReference type="InterPro" id="IPR050549">
    <property type="entry name" value="MFS_Trehalose_Transporter"/>
</dbReference>
<dbReference type="GO" id="GO:0022857">
    <property type="term" value="F:transmembrane transporter activity"/>
    <property type="evidence" value="ECO:0007669"/>
    <property type="project" value="InterPro"/>
</dbReference>
<keyword evidence="6 9" id="KW-1133">Transmembrane helix</keyword>
<dbReference type="FunFam" id="1.20.1250.20:FF:000218">
    <property type="entry name" value="facilitated trehalose transporter Tret1"/>
    <property type="match status" value="1"/>
</dbReference>
<feature type="transmembrane region" description="Helical" evidence="9">
    <location>
        <begin position="172"/>
        <end position="193"/>
    </location>
</feature>
<comment type="subcellular location">
    <subcellularLocation>
        <location evidence="1">Cell membrane</location>
        <topology evidence="1">Multi-pass membrane protein</topology>
    </subcellularLocation>
</comment>
<dbReference type="InterPro" id="IPR020846">
    <property type="entry name" value="MFS_dom"/>
</dbReference>
<keyword evidence="8" id="KW-0325">Glycoprotein</keyword>
<evidence type="ECO:0000313" key="12">
    <source>
        <dbReference type="Proteomes" id="UP001153712"/>
    </source>
</evidence>
<keyword evidence="2" id="KW-0813">Transport</keyword>
<dbReference type="Gene3D" id="1.20.1250.20">
    <property type="entry name" value="MFS general substrate transporter like domains"/>
    <property type="match status" value="1"/>
</dbReference>
<feature type="transmembrane region" description="Helical" evidence="9">
    <location>
        <begin position="114"/>
        <end position="132"/>
    </location>
</feature>
<evidence type="ECO:0000256" key="9">
    <source>
        <dbReference type="SAM" id="Phobius"/>
    </source>
</evidence>
<feature type="domain" description="Major facilitator superfamily (MFS) profile" evidence="10">
    <location>
        <begin position="37"/>
        <end position="468"/>
    </location>
</feature>
<sequence>MTECDCERIQEKCVQVQYFTEERDIQPTEKYRFSWMLYFSAFSANLLLLYSGVALVWSSPMLPKLLSNDTNVNPLGRPMETHEISVLVTLGPISAILSLLPSARLSDAIGRKRVLTLTAFIMACNTLLNSFAFHLYFYYVHSLFVGICMSASLVVVPVYTNEIAEDGNRGKLGCFMGMAIPTGVLLGYIVGPLSSARGFTLFCMVPTAMYLVLSIFTVESPIYLALKKRKSDCIRVLEQLRSTRDAKKIEIECNKIDFLITTSIQRQKGSFLDVFRNHSCRRAFSMCMVASSVQQLSGIFVILAFMSSIFSKSGRVSGDTFGIITGVIQLCTFFVSSVLVDKVGRRPLLLTSSLVCSLALFLMGYYINMQNSDDMIWLAILAIVLYVIGYGIGLGPIPITLSGELFPDELRAMGCGVVLVSDNSAICFIMFCFPLASKFFGVQYCMWFFSLSCLIGFTFIYFLIPETKGKSFREIQEILKR</sequence>
<reference evidence="11" key="1">
    <citation type="submission" date="2022-01" db="EMBL/GenBank/DDBJ databases">
        <authorList>
            <person name="King R."/>
        </authorList>
    </citation>
    <scope>NUCLEOTIDE SEQUENCE</scope>
</reference>
<dbReference type="InterPro" id="IPR005829">
    <property type="entry name" value="Sugar_transporter_CS"/>
</dbReference>
<dbReference type="PROSITE" id="PS00216">
    <property type="entry name" value="SUGAR_TRANSPORT_1"/>
    <property type="match status" value="2"/>
</dbReference>
<dbReference type="InterPro" id="IPR005828">
    <property type="entry name" value="MFS_sugar_transport-like"/>
</dbReference>
<evidence type="ECO:0000256" key="2">
    <source>
        <dbReference type="ARBA" id="ARBA00022448"/>
    </source>
</evidence>
<feature type="transmembrane region" description="Helical" evidence="9">
    <location>
        <begin position="442"/>
        <end position="464"/>
    </location>
</feature>
<dbReference type="PANTHER" id="PTHR48021">
    <property type="match status" value="1"/>
</dbReference>
<proteinExistence type="predicted"/>
<evidence type="ECO:0000256" key="4">
    <source>
        <dbReference type="ARBA" id="ARBA00022597"/>
    </source>
</evidence>
<dbReference type="PRINTS" id="PR00171">
    <property type="entry name" value="SUGRTRNSPORT"/>
</dbReference>
<name>A0A9N9TNV3_PHYSR</name>
<feature type="transmembrane region" description="Helical" evidence="9">
    <location>
        <begin position="347"/>
        <end position="369"/>
    </location>
</feature>
<keyword evidence="3" id="KW-1003">Cell membrane</keyword>
<evidence type="ECO:0000256" key="8">
    <source>
        <dbReference type="ARBA" id="ARBA00023180"/>
    </source>
</evidence>